<reference evidence="1" key="1">
    <citation type="submission" date="2018-05" db="EMBL/GenBank/DDBJ databases">
        <authorList>
            <person name="Lanie J.A."/>
            <person name="Ng W.-L."/>
            <person name="Kazmierczak K.M."/>
            <person name="Andrzejewski T.M."/>
            <person name="Davidsen T.M."/>
            <person name="Wayne K.J."/>
            <person name="Tettelin H."/>
            <person name="Glass J.I."/>
            <person name="Rusch D."/>
            <person name="Podicherti R."/>
            <person name="Tsui H.-C.T."/>
            <person name="Winkler M.E."/>
        </authorList>
    </citation>
    <scope>NUCLEOTIDE SEQUENCE</scope>
</reference>
<organism evidence="1">
    <name type="scientific">marine metagenome</name>
    <dbReference type="NCBI Taxonomy" id="408172"/>
    <lineage>
        <taxon>unclassified sequences</taxon>
        <taxon>metagenomes</taxon>
        <taxon>ecological metagenomes</taxon>
    </lineage>
</organism>
<protein>
    <submittedName>
        <fullName evidence="1">Uncharacterized protein</fullName>
    </submittedName>
</protein>
<sequence>MAESNGEMKSVGDAKWNYWLLIVLGLVANKFDIYLY</sequence>
<name>A0A382Q304_9ZZZZ</name>
<dbReference type="EMBL" id="UINC01110964">
    <property type="protein sequence ID" value="SVC78822.1"/>
    <property type="molecule type" value="Genomic_DNA"/>
</dbReference>
<accession>A0A382Q304</accession>
<gene>
    <name evidence="1" type="ORF">METZ01_LOCUS331676</name>
</gene>
<dbReference type="AlphaFoldDB" id="A0A382Q304"/>
<evidence type="ECO:0000313" key="1">
    <source>
        <dbReference type="EMBL" id="SVC78822.1"/>
    </source>
</evidence>
<proteinExistence type="predicted"/>